<dbReference type="GO" id="GO:0046983">
    <property type="term" value="F:protein dimerization activity"/>
    <property type="evidence" value="ECO:0007669"/>
    <property type="project" value="InterPro"/>
</dbReference>
<dbReference type="CTD" id="20197274"/>
<evidence type="ECO:0000313" key="4">
    <source>
        <dbReference type="Proteomes" id="UP000015101"/>
    </source>
</evidence>
<name>T1EL24_HELRO</name>
<reference evidence="3" key="3">
    <citation type="submission" date="2015-06" db="UniProtKB">
        <authorList>
            <consortium name="EnsemblMetazoa"/>
        </authorList>
    </citation>
    <scope>IDENTIFICATION</scope>
</reference>
<dbReference type="PANTHER" id="PTHR45749:SF37">
    <property type="entry name" value="OS05G0311600 PROTEIN"/>
    <property type="match status" value="1"/>
</dbReference>
<dbReference type="Pfam" id="PF05699">
    <property type="entry name" value="Dimer_Tnp_hAT"/>
    <property type="match status" value="1"/>
</dbReference>
<dbReference type="AlphaFoldDB" id="T1EL24"/>
<dbReference type="STRING" id="6412.T1EL24"/>
<dbReference type="EMBL" id="KB096716">
    <property type="protein sequence ID" value="ESO02947.1"/>
    <property type="molecule type" value="Genomic_DNA"/>
</dbReference>
<proteinExistence type="predicted"/>
<evidence type="ECO:0000313" key="2">
    <source>
        <dbReference type="EMBL" id="ESO02947.1"/>
    </source>
</evidence>
<gene>
    <name evidence="3" type="primary">20197274</name>
    <name evidence="2" type="ORF">HELRODRAFT_153277</name>
</gene>
<dbReference type="EnsemblMetazoa" id="HelroT153277">
    <property type="protein sequence ID" value="HelroP153277"/>
    <property type="gene ID" value="HelroG153277"/>
</dbReference>
<evidence type="ECO:0000313" key="3">
    <source>
        <dbReference type="EnsemblMetazoa" id="HelroP153277"/>
    </source>
</evidence>
<feature type="domain" description="HAT C-terminal dimerisation" evidence="1">
    <location>
        <begin position="8"/>
        <end position="58"/>
    </location>
</feature>
<evidence type="ECO:0000259" key="1">
    <source>
        <dbReference type="Pfam" id="PF05699"/>
    </source>
</evidence>
<dbReference type="PANTHER" id="PTHR45749">
    <property type="match status" value="1"/>
</dbReference>
<dbReference type="KEGG" id="hro:HELRODRAFT_153277"/>
<dbReference type="HOGENOM" id="CLU_006175_9_2_1"/>
<protein>
    <recommendedName>
        <fullName evidence="1">HAT C-terminal dimerisation domain-containing protein</fullName>
    </recommendedName>
</protein>
<accession>T1EL24</accession>
<dbReference type="RefSeq" id="XP_009019161.1">
    <property type="nucleotide sequence ID" value="XM_009020913.1"/>
</dbReference>
<dbReference type="OrthoDB" id="8918066at2759"/>
<dbReference type="InterPro" id="IPR008906">
    <property type="entry name" value="HATC_C_dom"/>
</dbReference>
<dbReference type="EMBL" id="AMQM01004908">
    <property type="status" value="NOT_ANNOTATED_CDS"/>
    <property type="molecule type" value="Genomic_DNA"/>
</dbReference>
<reference evidence="4" key="1">
    <citation type="submission" date="2012-12" db="EMBL/GenBank/DDBJ databases">
        <authorList>
            <person name="Hellsten U."/>
            <person name="Grimwood J."/>
            <person name="Chapman J.A."/>
            <person name="Shapiro H."/>
            <person name="Aerts A."/>
            <person name="Otillar R.P."/>
            <person name="Terry A.Y."/>
            <person name="Boore J.L."/>
            <person name="Simakov O."/>
            <person name="Marletaz F."/>
            <person name="Cho S.-J."/>
            <person name="Edsinger-Gonzales E."/>
            <person name="Havlak P."/>
            <person name="Kuo D.-H."/>
            <person name="Larsson T."/>
            <person name="Lv J."/>
            <person name="Arendt D."/>
            <person name="Savage R."/>
            <person name="Osoegawa K."/>
            <person name="de Jong P."/>
            <person name="Lindberg D.R."/>
            <person name="Seaver E.C."/>
            <person name="Weisblat D.A."/>
            <person name="Putnam N.H."/>
            <person name="Grigoriev I.V."/>
            <person name="Rokhsar D.S."/>
        </authorList>
    </citation>
    <scope>NUCLEOTIDE SEQUENCE</scope>
</reference>
<dbReference type="Proteomes" id="UP000015101">
    <property type="component" value="Unassembled WGS sequence"/>
</dbReference>
<dbReference type="InParanoid" id="T1EL24"/>
<keyword evidence="4" id="KW-1185">Reference proteome</keyword>
<dbReference type="GeneID" id="20197274"/>
<reference evidence="2 4" key="2">
    <citation type="journal article" date="2013" name="Nature">
        <title>Insights into bilaterian evolution from three spiralian genomes.</title>
        <authorList>
            <person name="Simakov O."/>
            <person name="Marletaz F."/>
            <person name="Cho S.J."/>
            <person name="Edsinger-Gonzales E."/>
            <person name="Havlak P."/>
            <person name="Hellsten U."/>
            <person name="Kuo D.H."/>
            <person name="Larsson T."/>
            <person name="Lv J."/>
            <person name="Arendt D."/>
            <person name="Savage R."/>
            <person name="Osoegawa K."/>
            <person name="de Jong P."/>
            <person name="Grimwood J."/>
            <person name="Chapman J.A."/>
            <person name="Shapiro H."/>
            <person name="Aerts A."/>
            <person name="Otillar R.P."/>
            <person name="Terry A.Y."/>
            <person name="Boore J.L."/>
            <person name="Grigoriev I.V."/>
            <person name="Lindberg D.R."/>
            <person name="Seaver E.C."/>
            <person name="Weisblat D.A."/>
            <person name="Putnam N.H."/>
            <person name="Rokhsar D.S."/>
        </authorList>
    </citation>
    <scope>NUCLEOTIDE SEQUENCE</scope>
</reference>
<organism evidence="3 4">
    <name type="scientific">Helobdella robusta</name>
    <name type="common">Californian leech</name>
    <dbReference type="NCBI Taxonomy" id="6412"/>
    <lineage>
        <taxon>Eukaryota</taxon>
        <taxon>Metazoa</taxon>
        <taxon>Spiralia</taxon>
        <taxon>Lophotrochozoa</taxon>
        <taxon>Annelida</taxon>
        <taxon>Clitellata</taxon>
        <taxon>Hirudinea</taxon>
        <taxon>Rhynchobdellida</taxon>
        <taxon>Glossiphoniidae</taxon>
        <taxon>Helobdella</taxon>
    </lineage>
</organism>
<sequence length="86" mass="9689">DVLAVTRRDAFGELLSSINIVLTIPVATASNERMFSTLSRVKNYLRSSCGDERLSDLLVLSCLTEDAKNINLWEVVTEFAKMKPRR</sequence>